<protein>
    <recommendedName>
        <fullName evidence="3">Cupin</fullName>
    </recommendedName>
</protein>
<sequence length="137" mass="15210">MSKEKEDKVKSGKTIPTTTKHLENMEQEKDKTFIILEIIEYIPNSVVIKTIIKKTTGNVTVSSFDSGEALTEKTSPFDTFIQVIDGKAEIVINKKSHILNTGQSIIIPAHSSNIIKANTRFKIISTVIKSGYDEVSI</sequence>
<dbReference type="PANTHER" id="PTHR37694">
    <property type="entry name" value="SLR8022 PROTEIN"/>
    <property type="match status" value="1"/>
</dbReference>
<name>A0ABP6X315_9FLAO</name>
<dbReference type="CDD" id="cd02230">
    <property type="entry name" value="cupin_HP0902-like"/>
    <property type="match status" value="1"/>
</dbReference>
<organism evidence="1 2">
    <name type="scientific">Snuella lapsa</name>
    <dbReference type="NCBI Taxonomy" id="870481"/>
    <lineage>
        <taxon>Bacteria</taxon>
        <taxon>Pseudomonadati</taxon>
        <taxon>Bacteroidota</taxon>
        <taxon>Flavobacteriia</taxon>
        <taxon>Flavobacteriales</taxon>
        <taxon>Flavobacteriaceae</taxon>
        <taxon>Snuella</taxon>
    </lineage>
</organism>
<dbReference type="PANTHER" id="PTHR37694:SF1">
    <property type="entry name" value="SLR8022 PROTEIN"/>
    <property type="match status" value="1"/>
</dbReference>
<gene>
    <name evidence="1" type="ORF">GCM10022395_09210</name>
</gene>
<evidence type="ECO:0000313" key="1">
    <source>
        <dbReference type="EMBL" id="GAA3560658.1"/>
    </source>
</evidence>
<dbReference type="InterPro" id="IPR014710">
    <property type="entry name" value="RmlC-like_jellyroll"/>
</dbReference>
<evidence type="ECO:0000313" key="2">
    <source>
        <dbReference type="Proteomes" id="UP001500954"/>
    </source>
</evidence>
<evidence type="ECO:0008006" key="3">
    <source>
        <dbReference type="Google" id="ProtNLM"/>
    </source>
</evidence>
<dbReference type="Proteomes" id="UP001500954">
    <property type="component" value="Unassembled WGS sequence"/>
</dbReference>
<keyword evidence="2" id="KW-1185">Reference proteome</keyword>
<accession>A0ABP6X315</accession>
<proteinExistence type="predicted"/>
<dbReference type="EMBL" id="BAABCY010000029">
    <property type="protein sequence ID" value="GAA3560658.1"/>
    <property type="molecule type" value="Genomic_DNA"/>
</dbReference>
<comment type="caution">
    <text evidence="1">The sequence shown here is derived from an EMBL/GenBank/DDBJ whole genome shotgun (WGS) entry which is preliminary data.</text>
</comment>
<dbReference type="Gene3D" id="2.60.120.10">
    <property type="entry name" value="Jelly Rolls"/>
    <property type="match status" value="1"/>
</dbReference>
<reference evidence="2" key="1">
    <citation type="journal article" date="2019" name="Int. J. Syst. Evol. Microbiol.">
        <title>The Global Catalogue of Microorganisms (GCM) 10K type strain sequencing project: providing services to taxonomists for standard genome sequencing and annotation.</title>
        <authorList>
            <consortium name="The Broad Institute Genomics Platform"/>
            <consortium name="The Broad Institute Genome Sequencing Center for Infectious Disease"/>
            <person name="Wu L."/>
            <person name="Ma J."/>
        </authorList>
    </citation>
    <scope>NUCLEOTIDE SEQUENCE [LARGE SCALE GENOMIC DNA]</scope>
    <source>
        <strain evidence="2">JCM 17111</strain>
    </source>
</reference>
<dbReference type="SUPFAM" id="SSF51182">
    <property type="entry name" value="RmlC-like cupins"/>
    <property type="match status" value="1"/>
</dbReference>
<dbReference type="RefSeq" id="WP_345004664.1">
    <property type="nucleotide sequence ID" value="NZ_BAABCY010000029.1"/>
</dbReference>
<dbReference type="InterPro" id="IPR011051">
    <property type="entry name" value="RmlC_Cupin_sf"/>
</dbReference>